<keyword evidence="8" id="KW-0969">Cilium</keyword>
<name>A0A246FBX0_PSENT</name>
<comment type="function">
    <text evidence="4 5">Required for flagellar hook formation. May act as a scaffolding protein.</text>
</comment>
<dbReference type="GO" id="GO:0044781">
    <property type="term" value="P:bacterial-type flagellum organization"/>
    <property type="evidence" value="ECO:0007669"/>
    <property type="project" value="UniProtKB-UniRule"/>
</dbReference>
<sequence>MSIDNSSINGSSSVLDQYAINKDSGGTATAGKSNLGKDEFLKLLVAQMNNQDPMSPQENGEFIAQLAQFSTVEGIQSLNTSMDSVLSNYQSSQALQASSLVGRKVIVPTEKSMVDTAETFKGTYTLPVSTANSWVNIYDDSGTLVNRVEMGQQTAGNVSFMWDGKDSSGKLAPPGRYKFEAQTNYEGKTYGLTTFLPANVDSVTLGQNGGELTLNLAGLGSIGLSKVQIIGQ</sequence>
<dbReference type="eggNOG" id="COG1843">
    <property type="taxonomic scope" value="Bacteria"/>
</dbReference>
<dbReference type="NCBIfam" id="NF005176">
    <property type="entry name" value="PRK06655.1-1"/>
    <property type="match status" value="1"/>
</dbReference>
<evidence type="ECO:0000256" key="5">
    <source>
        <dbReference type="RuleBase" id="RU362076"/>
    </source>
</evidence>
<dbReference type="InterPro" id="IPR005648">
    <property type="entry name" value="FlgD"/>
</dbReference>
<dbReference type="InterPro" id="IPR025965">
    <property type="entry name" value="FlgD/Vpr_Ig-like"/>
</dbReference>
<dbReference type="Pfam" id="PF13860">
    <property type="entry name" value="FlgD_ig"/>
    <property type="match status" value="1"/>
</dbReference>
<evidence type="ECO:0000313" key="9">
    <source>
        <dbReference type="Proteomes" id="UP000198145"/>
    </source>
</evidence>
<dbReference type="Gene3D" id="2.60.40.4070">
    <property type="match status" value="1"/>
</dbReference>
<dbReference type="Gene3D" id="2.30.30.910">
    <property type="match status" value="1"/>
</dbReference>
<proteinExistence type="inferred from homology"/>
<dbReference type="Proteomes" id="UP000198145">
    <property type="component" value="Unassembled WGS sequence"/>
</dbReference>
<comment type="caution">
    <text evidence="8">The sequence shown here is derived from an EMBL/GenBank/DDBJ whole genome shotgun (WGS) entry which is preliminary data.</text>
</comment>
<protein>
    <recommendedName>
        <fullName evidence="2 5">Basal-body rod modification protein FlgD</fullName>
    </recommendedName>
</protein>
<comment type="similarity">
    <text evidence="1 5">Belongs to the FlgD family.</text>
</comment>
<keyword evidence="8" id="KW-0282">Flagellum</keyword>
<dbReference type="RefSeq" id="WP_088416699.1">
    <property type="nucleotide sequence ID" value="NZ_NJBA01000002.1"/>
</dbReference>
<evidence type="ECO:0000313" key="8">
    <source>
        <dbReference type="EMBL" id="OWP51813.1"/>
    </source>
</evidence>
<evidence type="ECO:0000259" key="6">
    <source>
        <dbReference type="Pfam" id="PF13860"/>
    </source>
</evidence>
<evidence type="ECO:0000256" key="2">
    <source>
        <dbReference type="ARBA" id="ARBA00016013"/>
    </source>
</evidence>
<keyword evidence="8" id="KW-0966">Cell projection</keyword>
<evidence type="ECO:0000259" key="7">
    <source>
        <dbReference type="Pfam" id="PF13861"/>
    </source>
</evidence>
<dbReference type="Pfam" id="PF13861">
    <property type="entry name" value="FLgD_tudor"/>
    <property type="match status" value="1"/>
</dbReference>
<keyword evidence="3 5" id="KW-1005">Bacterial flagellum biogenesis</keyword>
<organism evidence="8 9">
    <name type="scientific">Pseudomonas nitroreducens</name>
    <dbReference type="NCBI Taxonomy" id="46680"/>
    <lineage>
        <taxon>Bacteria</taxon>
        <taxon>Pseudomonadati</taxon>
        <taxon>Pseudomonadota</taxon>
        <taxon>Gammaproteobacteria</taxon>
        <taxon>Pseudomonadales</taxon>
        <taxon>Pseudomonadaceae</taxon>
        <taxon>Pseudomonas</taxon>
    </lineage>
</organism>
<dbReference type="Pfam" id="PF03963">
    <property type="entry name" value="FlgD"/>
    <property type="match status" value="1"/>
</dbReference>
<evidence type="ECO:0000256" key="3">
    <source>
        <dbReference type="ARBA" id="ARBA00022795"/>
    </source>
</evidence>
<feature type="domain" description="FlgD/Vpr Ig-like" evidence="6">
    <location>
        <begin position="115"/>
        <end position="184"/>
    </location>
</feature>
<feature type="domain" description="FlgD Tudor-like" evidence="7">
    <location>
        <begin position="92"/>
        <end position="228"/>
    </location>
</feature>
<dbReference type="InterPro" id="IPR025963">
    <property type="entry name" value="FLgD_Tudor"/>
</dbReference>
<reference evidence="8 9" key="1">
    <citation type="submission" date="2017-06" db="EMBL/GenBank/DDBJ databases">
        <title>Draft genome of Pseudomonas nitroreducens DF05.</title>
        <authorList>
            <person name="Iyer R."/>
        </authorList>
    </citation>
    <scope>NUCLEOTIDE SEQUENCE [LARGE SCALE GENOMIC DNA]</scope>
    <source>
        <strain evidence="8 9">DF05</strain>
    </source>
</reference>
<accession>A0A246FBX0</accession>
<evidence type="ECO:0000256" key="1">
    <source>
        <dbReference type="ARBA" id="ARBA00010577"/>
    </source>
</evidence>
<dbReference type="AlphaFoldDB" id="A0A246FBX0"/>
<evidence type="ECO:0000256" key="4">
    <source>
        <dbReference type="ARBA" id="ARBA00024746"/>
    </source>
</evidence>
<dbReference type="EMBL" id="NJBA01000002">
    <property type="protein sequence ID" value="OWP51813.1"/>
    <property type="molecule type" value="Genomic_DNA"/>
</dbReference>
<gene>
    <name evidence="8" type="ORF">CEG18_05975</name>
</gene>